<dbReference type="EMBL" id="LGRX02024091">
    <property type="protein sequence ID" value="KAK3254133.1"/>
    <property type="molecule type" value="Genomic_DNA"/>
</dbReference>
<feature type="region of interest" description="Disordered" evidence="1">
    <location>
        <begin position="84"/>
        <end position="129"/>
    </location>
</feature>
<keyword evidence="3" id="KW-1185">Reference proteome</keyword>
<evidence type="ECO:0000313" key="2">
    <source>
        <dbReference type="EMBL" id="KAK3254133.1"/>
    </source>
</evidence>
<organism evidence="2 3">
    <name type="scientific">Cymbomonas tetramitiformis</name>
    <dbReference type="NCBI Taxonomy" id="36881"/>
    <lineage>
        <taxon>Eukaryota</taxon>
        <taxon>Viridiplantae</taxon>
        <taxon>Chlorophyta</taxon>
        <taxon>Pyramimonadophyceae</taxon>
        <taxon>Pyramimonadales</taxon>
        <taxon>Pyramimonadaceae</taxon>
        <taxon>Cymbomonas</taxon>
    </lineage>
</organism>
<reference evidence="2 3" key="1">
    <citation type="journal article" date="2015" name="Genome Biol. Evol.">
        <title>Comparative Genomics of a Bacterivorous Green Alga Reveals Evolutionary Causalities and Consequences of Phago-Mixotrophic Mode of Nutrition.</title>
        <authorList>
            <person name="Burns J.A."/>
            <person name="Paasch A."/>
            <person name="Narechania A."/>
            <person name="Kim E."/>
        </authorList>
    </citation>
    <scope>NUCLEOTIDE SEQUENCE [LARGE SCALE GENOMIC DNA]</scope>
    <source>
        <strain evidence="2 3">PLY_AMNH</strain>
    </source>
</reference>
<evidence type="ECO:0000256" key="1">
    <source>
        <dbReference type="SAM" id="MobiDB-lite"/>
    </source>
</evidence>
<evidence type="ECO:0008006" key="4">
    <source>
        <dbReference type="Google" id="ProtNLM"/>
    </source>
</evidence>
<evidence type="ECO:0000313" key="3">
    <source>
        <dbReference type="Proteomes" id="UP001190700"/>
    </source>
</evidence>
<accession>A0AAE0CGT5</accession>
<gene>
    <name evidence="2" type="ORF">CYMTET_36646</name>
</gene>
<name>A0AAE0CGT5_9CHLO</name>
<proteinExistence type="predicted"/>
<feature type="region of interest" description="Disordered" evidence="1">
    <location>
        <begin position="1"/>
        <end position="23"/>
    </location>
</feature>
<sequence length="389" mass="43180">MGSSPSKHLTSVETPAKSSPQAVDIVRHPQAKVSTSSCCTDARVAEEVSLKRLEQNDSPTVLVAVSRLSPTSNICLEEEIEIFSDQSPGSTTPLNETLNAESKDTPPAELRHSTAWTMTDTDDEPGKEVLDTSFEEKPHDPEQMPPLTLPAEYEPLPQADEPLSVRSYANDPTCHVEQDEVLFKTRKQLRNCGNPDTAQALLSLEELLMAGPVADDLQVREDLYLNFLRHRFEPLEIVGDGNCYFLSVHIALLGAEAVSEGLPLHQVWAELRSQLADYQACFQAAEVMRECAVEAMREQRDKFKEAILQILEHAISSKDADGTSIQLKNGLLELFRKFPRQVLKCCIDPRRAACLSHAMGARVRDHLRELDGTGWMGNGHRRSRAFVGA</sequence>
<feature type="compositionally biased region" description="Polar residues" evidence="1">
    <location>
        <begin position="84"/>
        <end position="100"/>
    </location>
</feature>
<dbReference type="Proteomes" id="UP001190700">
    <property type="component" value="Unassembled WGS sequence"/>
</dbReference>
<protein>
    <recommendedName>
        <fullName evidence="4">OTU domain-containing protein</fullName>
    </recommendedName>
</protein>
<feature type="compositionally biased region" description="Polar residues" evidence="1">
    <location>
        <begin position="1"/>
        <end position="21"/>
    </location>
</feature>
<dbReference type="AlphaFoldDB" id="A0AAE0CGT5"/>
<comment type="caution">
    <text evidence="2">The sequence shown here is derived from an EMBL/GenBank/DDBJ whole genome shotgun (WGS) entry which is preliminary data.</text>
</comment>
<feature type="compositionally biased region" description="Basic and acidic residues" evidence="1">
    <location>
        <begin position="101"/>
        <end position="112"/>
    </location>
</feature>